<dbReference type="GO" id="GO:0033596">
    <property type="term" value="C:TSC1-TSC2 complex"/>
    <property type="evidence" value="ECO:0007669"/>
    <property type="project" value="TreeGrafter"/>
</dbReference>
<comment type="caution">
    <text evidence="6">The sequence shown here is derived from an EMBL/GenBank/DDBJ whole genome shotgun (WGS) entry which is preliminary data.</text>
</comment>
<keyword evidence="2" id="KW-0694">RNA-binding</keyword>
<dbReference type="InterPro" id="IPR012677">
    <property type="entry name" value="Nucleotide-bd_a/b_plait_sf"/>
</dbReference>
<sequence>MAHAHETKVTPKRAFSLREVFGRPRTDVSLADTLGLTSLNVEPNERDGKSYQKQSISPSNSPKGKPIDTKLLVQELQKPYPLHTLIKLIRELCNIVTQYTFSDMTEVWVCVRDLDLLSPDMPFDARNVAFQFMIACIKGQHSDNLGFLRVIFYDCIKSHNVKEDFEIRLLALKELCKDGRDISPFEKNLVKILSEWVNETVQQLDVQITSDYQKEHAKSLPPSSSSSTTSSQQDDSNISFPLSTSSNRSSSSATITEASDSDIILQQQKKSEPTRLQSVVNLLINVVKFNFAQFEEPDISRLIEDISIACKKSKDVSDIECCLRFWDVVVRFGYVPSSSLKSYVDVLCDKLNQGGSISQTSWHIMRNLLKSHCAYSAIKILFSNLESVEPLTSLRVLRGSVLFLAWAIWGPEEVDSLSHTYSTVLSAMRHAIKNYCDVNIHCEILMQINNLISKYEKDIKPLEWEIIMDILDNTKHYVLNNGSLEGRNTIMNDETIKIDSVDDNEITTVVSAHSKIIFQIHSLHMSSSFEGPILRFINLVQSLRDYVSENIILMLLDYYDLEHSLYPSSPDWLVLLVDMVNTFYIAKVPSRIRQRVLSMTVEVYEITKDFYQDKLLEAVILPMFINFPCDDDPEVIDNSMEFLISVLKELPNRWFTPLLKILLQCTPCVCQFNQPDTKQLSSHLLKCKSLISISGLINIFQHCLYKADSPAQSIKIFKEMLKLLRDSSTPVTCRLALLQLLVRMRADNDHRIYFTEDIDVVSGAYVLHRDKSVNENNFSSNSTTSEKSAINIGSTGSGVERKTSLKKKVERRASLKDVASILLDRRDNNKSTQHQIDNNNIPEEETSCERLWQIPEILRIKILALRPSPYVLCNKANAIQDILQEDNDSFESDSTVASSKDTKLQETVVLPINLYLECLIDILTKDKNWEIYSYVLCFFPIQLSKKHLFCSSFEQIRTLRSCLCDWVLNNRLTEGVSLPSDVKRADVYVIVYQTLTILINYNDLFNKAQRDELILAFHVGLQKWAHTAKPCIHALNICLFELPLSSTKLLPDTLNKLSQIITTASMSVHILEFLSGLARLPDLYVNFTEADYKRVFGIAMQYIQYSQSQTVSSTSAPNSNNSTSSQPNTSSNSVVNTSQSTNALSQYERVMAYHVIYLWFMLLRLPERRKYVTFIVHGLLFANGSNSKVDEQTETCFDMLARYSFANCDPKPEKSFINQILLEQGKDKVISRTWVQGNALLTMRTMKSFGWAEIIIRRPSGTAAFLCKVENRNKMEDSDFITLPATLMSHYNPDFQNIVNLPQSAIDFKSKQSDVTVNDFTQEKTNDHSIIENTNYLVEPQETEENENSIVVESNNLPVDISSQLTSSNFEINSYAGTLEKDIRISTSQTEVLPNLESIHGENQGDNLKDRVNMSSFSVKEQYVVNEVFTDPASLIADKNIYRKDDPHIDPSFLFLQFSPYPDFISKDAPQPLPDDESTNRALTVLDHTPVVDFHKIGVLYVGKNQTKETEILSNIHGSQDYVKFLNKLGSLIRLKNCKNIYTGGLDTEYDTDGEYTYYWNDDITQVIFHCATLMPTNLAHDPQCAGKKRHIGNDFVTIVFNDSGQEYEFNTLPSHFNFINIVISPYSHQYSSQTSISTLQSSRADDTNKNYDKNSFFKVIMQRRSDMPEIGPIESRMVSASALPAFVRQIALHANIFAQVFLQSGGNRNTEYVSNWKDRLRQIKRIKERILSSSTGSFNVLISTLPISEDPATVKKNLYFVTEYIHARRFTFKRKSRSRSPRKSRSSRRHKRRSYSKTSSSKSRSRSRERRRRSPIRSRDRSRDRSRGRRRVSRRDEPDPSHVLGVFNLSLRTTEKDLQNIFERYGRVNNVTIVYDHRSDRSRGFGFVYMNSVEEATMAKDKTNGMELNGRNMRVDYSLTQRPHTPTPGEYMGDRPRYQVAVGQKIEKDLEAAVFQEKGGRIVVPRDLEVILVELVGFIKTDLNSKFIFSCFN</sequence>
<feature type="domain" description="Rap-GAP" evidence="4">
    <location>
        <begin position="1483"/>
        <end position="1735"/>
    </location>
</feature>
<proteinExistence type="predicted"/>
<feature type="region of interest" description="Disordered" evidence="3">
    <location>
        <begin position="1113"/>
        <end position="1137"/>
    </location>
</feature>
<dbReference type="CDD" id="cd12363">
    <property type="entry name" value="RRM_TRA2"/>
    <property type="match status" value="1"/>
</dbReference>
<dbReference type="InterPro" id="IPR035974">
    <property type="entry name" value="Rap/Ran-GAP_sf"/>
</dbReference>
<gene>
    <name evidence="6" type="ORF">RCL2_002832100</name>
</gene>
<evidence type="ECO:0000313" key="7">
    <source>
        <dbReference type="Proteomes" id="UP000615446"/>
    </source>
</evidence>
<dbReference type="GO" id="GO:0003723">
    <property type="term" value="F:RNA binding"/>
    <property type="evidence" value="ECO:0007669"/>
    <property type="project" value="UniProtKB-UniRule"/>
</dbReference>
<dbReference type="GO" id="GO:0005096">
    <property type="term" value="F:GTPase activator activity"/>
    <property type="evidence" value="ECO:0007669"/>
    <property type="project" value="UniProtKB-KW"/>
</dbReference>
<name>A0A8H3MFM6_9GLOM</name>
<evidence type="ECO:0000259" key="4">
    <source>
        <dbReference type="PROSITE" id="PS50085"/>
    </source>
</evidence>
<dbReference type="InterPro" id="IPR027107">
    <property type="entry name" value="Tuberin/Ral-act_asu"/>
</dbReference>
<dbReference type="InterPro" id="IPR000504">
    <property type="entry name" value="RRM_dom"/>
</dbReference>
<keyword evidence="1" id="KW-0343">GTPase activation</keyword>
<reference evidence="6" key="1">
    <citation type="submission" date="2019-10" db="EMBL/GenBank/DDBJ databases">
        <title>Conservation and host-specific expression of non-tandemly repeated heterogenous ribosome RNA gene in arbuscular mycorrhizal fungi.</title>
        <authorList>
            <person name="Maeda T."/>
            <person name="Kobayashi Y."/>
            <person name="Nakagawa T."/>
            <person name="Ezawa T."/>
            <person name="Yamaguchi K."/>
            <person name="Bino T."/>
            <person name="Nishimoto Y."/>
            <person name="Shigenobu S."/>
            <person name="Kawaguchi M."/>
        </authorList>
    </citation>
    <scope>NUCLEOTIDE SEQUENCE</scope>
    <source>
        <strain evidence="6">HR1</strain>
    </source>
</reference>
<evidence type="ECO:0000259" key="5">
    <source>
        <dbReference type="PROSITE" id="PS50102"/>
    </source>
</evidence>
<dbReference type="Pfam" id="PF02145">
    <property type="entry name" value="Rap_GAP"/>
    <property type="match status" value="1"/>
</dbReference>
<evidence type="ECO:0000256" key="1">
    <source>
        <dbReference type="ARBA" id="ARBA00022468"/>
    </source>
</evidence>
<accession>A0A8H3MFM6</accession>
<dbReference type="PROSITE" id="PS50102">
    <property type="entry name" value="RRM"/>
    <property type="match status" value="1"/>
</dbReference>
<feature type="region of interest" description="Disordered" evidence="3">
    <location>
        <begin position="41"/>
        <end position="66"/>
    </location>
</feature>
<dbReference type="PROSITE" id="PS50085">
    <property type="entry name" value="RAPGAP"/>
    <property type="match status" value="1"/>
</dbReference>
<dbReference type="PANTHER" id="PTHR10063:SF0">
    <property type="entry name" value="TUBERIN"/>
    <property type="match status" value="1"/>
</dbReference>
<dbReference type="GO" id="GO:0005634">
    <property type="term" value="C:nucleus"/>
    <property type="evidence" value="ECO:0007669"/>
    <property type="project" value="InterPro"/>
</dbReference>
<feature type="compositionally biased region" description="Low complexity" evidence="3">
    <location>
        <begin position="223"/>
        <end position="252"/>
    </location>
</feature>
<dbReference type="Gene3D" id="3.40.50.11210">
    <property type="entry name" value="Rap/Ran-GAP"/>
    <property type="match status" value="1"/>
</dbReference>
<dbReference type="InterPro" id="IPR000331">
    <property type="entry name" value="Rap/Ran_GAP_dom"/>
</dbReference>
<dbReference type="EMBL" id="BLAL01000303">
    <property type="protein sequence ID" value="GET01939.1"/>
    <property type="molecule type" value="Genomic_DNA"/>
</dbReference>
<dbReference type="SMART" id="SM00360">
    <property type="entry name" value="RRM"/>
    <property type="match status" value="1"/>
</dbReference>
<evidence type="ECO:0000256" key="2">
    <source>
        <dbReference type="PROSITE-ProRule" id="PRU00176"/>
    </source>
</evidence>
<dbReference type="GO" id="GO:0032007">
    <property type="term" value="P:negative regulation of TOR signaling"/>
    <property type="evidence" value="ECO:0007669"/>
    <property type="project" value="TreeGrafter"/>
</dbReference>
<feature type="compositionally biased region" description="Polar residues" evidence="3">
    <location>
        <begin position="51"/>
        <end position="62"/>
    </location>
</feature>
<dbReference type="PANTHER" id="PTHR10063">
    <property type="entry name" value="TUBERIN"/>
    <property type="match status" value="1"/>
</dbReference>
<dbReference type="SUPFAM" id="SSF54928">
    <property type="entry name" value="RNA-binding domain, RBD"/>
    <property type="match status" value="1"/>
</dbReference>
<dbReference type="OrthoDB" id="19311at2759"/>
<dbReference type="FunFam" id="3.40.50.11210:FF:000007">
    <property type="entry name" value="Tuberous sclerosis 2"/>
    <property type="match status" value="1"/>
</dbReference>
<evidence type="ECO:0000313" key="6">
    <source>
        <dbReference type="EMBL" id="GET01939.1"/>
    </source>
</evidence>
<dbReference type="Pfam" id="PF03542">
    <property type="entry name" value="Tuberin"/>
    <property type="match status" value="1"/>
</dbReference>
<feature type="region of interest" description="Disordered" evidence="3">
    <location>
        <begin position="1773"/>
        <end position="1844"/>
    </location>
</feature>
<feature type="domain" description="RRM" evidence="5">
    <location>
        <begin position="1843"/>
        <end position="1921"/>
    </location>
</feature>
<dbReference type="InterPro" id="IPR035979">
    <property type="entry name" value="RBD_domain_sf"/>
</dbReference>
<dbReference type="Gene3D" id="3.30.70.330">
    <property type="match status" value="1"/>
</dbReference>
<dbReference type="Pfam" id="PF11864">
    <property type="entry name" value="DUF3384"/>
    <property type="match status" value="1"/>
</dbReference>
<dbReference type="Proteomes" id="UP000615446">
    <property type="component" value="Unassembled WGS sequence"/>
</dbReference>
<dbReference type="SUPFAM" id="SSF111347">
    <property type="entry name" value="Rap/Ran-GAP"/>
    <property type="match status" value="1"/>
</dbReference>
<dbReference type="InterPro" id="IPR018515">
    <property type="entry name" value="Tuberin-type_domain"/>
</dbReference>
<feature type="compositionally biased region" description="Basic residues" evidence="3">
    <location>
        <begin position="1773"/>
        <end position="1796"/>
    </location>
</feature>
<feature type="compositionally biased region" description="Low complexity" evidence="3">
    <location>
        <begin position="776"/>
        <end position="788"/>
    </location>
</feature>
<feature type="compositionally biased region" description="Basic residues" evidence="3">
    <location>
        <begin position="1804"/>
        <end position="1817"/>
    </location>
</feature>
<dbReference type="GO" id="GO:0051056">
    <property type="term" value="P:regulation of small GTPase mediated signal transduction"/>
    <property type="evidence" value="ECO:0007669"/>
    <property type="project" value="InterPro"/>
</dbReference>
<dbReference type="InterPro" id="IPR024584">
    <property type="entry name" value="Tuberin_N"/>
</dbReference>
<feature type="region of interest" description="Disordered" evidence="3">
    <location>
        <begin position="776"/>
        <end position="803"/>
    </location>
</feature>
<protein>
    <submittedName>
        <fullName evidence="6">Potential GTPase Activating protein</fullName>
    </submittedName>
</protein>
<dbReference type="Pfam" id="PF00076">
    <property type="entry name" value="RRM_1"/>
    <property type="match status" value="1"/>
</dbReference>
<feature type="region of interest" description="Disordered" evidence="3">
    <location>
        <begin position="215"/>
        <end position="254"/>
    </location>
</feature>
<evidence type="ECO:0000256" key="3">
    <source>
        <dbReference type="SAM" id="MobiDB-lite"/>
    </source>
</evidence>
<organism evidence="6 7">
    <name type="scientific">Rhizophagus clarus</name>
    <dbReference type="NCBI Taxonomy" id="94130"/>
    <lineage>
        <taxon>Eukaryota</taxon>
        <taxon>Fungi</taxon>
        <taxon>Fungi incertae sedis</taxon>
        <taxon>Mucoromycota</taxon>
        <taxon>Glomeromycotina</taxon>
        <taxon>Glomeromycetes</taxon>
        <taxon>Glomerales</taxon>
        <taxon>Glomeraceae</taxon>
        <taxon>Rhizophagus</taxon>
    </lineage>
</organism>